<dbReference type="AlphaFoldDB" id="A0A3G9JW72"/>
<name>A0A3G9JW72_9FIRM</name>
<protein>
    <submittedName>
        <fullName evidence="1">Uncharacterized protein</fullName>
    </submittedName>
</protein>
<sequence length="252" mass="30007">MYYGQSNEYGYSFHEGKRKIGALTLQAKNGQVIYRYGKKNMTLKTDRIIVSRLQGYFLEKLDRETPFRYQYYYQIKKIIFKTGQQTTLYEGLSEDQGVLLEMKYKQNLYLLNLPMQSENYGYMVFDSKTKKMAYRSFQYVNHPLAFYKQYFVTRREEHELILGQIVHNKDQLIRVLTTKSASDQTAFVKGSIYYFTSVRQGQKMRIKLIKETLKGTKKTMKTFKNVEDFRIISFDAHDMKVQVNAKTKYLAY</sequence>
<accession>A0A3G9JW72</accession>
<proteinExistence type="predicted"/>
<organism evidence="1 2">
    <name type="scientific">Intestinibaculum porci</name>
    <dbReference type="NCBI Taxonomy" id="2487118"/>
    <lineage>
        <taxon>Bacteria</taxon>
        <taxon>Bacillati</taxon>
        <taxon>Bacillota</taxon>
        <taxon>Erysipelotrichia</taxon>
        <taxon>Erysipelotrichales</taxon>
        <taxon>Erysipelotrichaceae</taxon>
        <taxon>Intestinibaculum</taxon>
    </lineage>
</organism>
<dbReference type="EMBL" id="AP019309">
    <property type="protein sequence ID" value="BBH27054.1"/>
    <property type="molecule type" value="Genomic_DNA"/>
</dbReference>
<keyword evidence="2" id="KW-1185">Reference proteome</keyword>
<reference evidence="1 2" key="1">
    <citation type="submission" date="2018-11" db="EMBL/GenBank/DDBJ databases">
        <title>Novel Erysipelotrichaceae bacterium isolated from small intestine of a swine.</title>
        <authorList>
            <person name="Kim J.S."/>
            <person name="Choe H."/>
            <person name="Lee Y.R."/>
            <person name="Kim K.M."/>
            <person name="Park D.S."/>
        </authorList>
    </citation>
    <scope>NUCLEOTIDE SEQUENCE [LARGE SCALE GENOMIC DNA]</scope>
    <source>
        <strain evidence="1 2">SG0102</strain>
    </source>
</reference>
<dbReference type="InParanoid" id="A0A3G9JW72"/>
<dbReference type="Proteomes" id="UP000268059">
    <property type="component" value="Chromosome"/>
</dbReference>
<evidence type="ECO:0000313" key="2">
    <source>
        <dbReference type="Proteomes" id="UP000268059"/>
    </source>
</evidence>
<gene>
    <name evidence="1" type="ORF">SG0102_19880</name>
</gene>
<dbReference type="KEGG" id="ebm:SG0102_19880"/>
<evidence type="ECO:0000313" key="1">
    <source>
        <dbReference type="EMBL" id="BBH27054.1"/>
    </source>
</evidence>